<feature type="binding site" evidence="4">
    <location>
        <begin position="242"/>
        <end position="244"/>
    </location>
    <ligand>
        <name>acetyl-CoA</name>
        <dbReference type="ChEBI" id="CHEBI:57288"/>
        <label>2</label>
    </ligand>
</feature>
<reference evidence="6 7" key="1">
    <citation type="submission" date="2016-06" db="EMBL/GenBank/DDBJ databases">
        <authorList>
            <person name="Kjaerup R.B."/>
            <person name="Dalgaard T.S."/>
            <person name="Juul-Madsen H.R."/>
        </authorList>
    </citation>
    <scope>NUCLEOTIDE SEQUENCE [LARGE SCALE GENOMIC DNA]</scope>
    <source>
        <strain evidence="6 7">1245139.5</strain>
    </source>
</reference>
<dbReference type="CDD" id="cd04301">
    <property type="entry name" value="NAT_SF"/>
    <property type="match status" value="2"/>
</dbReference>
<dbReference type="EMBL" id="LZLQ01000120">
    <property type="protein sequence ID" value="OBK13145.1"/>
    <property type="molecule type" value="Genomic_DNA"/>
</dbReference>
<dbReference type="Pfam" id="PF00583">
    <property type="entry name" value="Acetyltransf_1"/>
    <property type="match status" value="2"/>
</dbReference>
<dbReference type="PIRSF" id="PIRSF021524">
    <property type="entry name" value="MSH_acetyltransferase"/>
    <property type="match status" value="1"/>
</dbReference>
<comment type="subunit">
    <text evidence="4">Monomer.</text>
</comment>
<feature type="binding site" evidence="4">
    <location>
        <begin position="249"/>
        <end position="255"/>
    </location>
    <ligand>
        <name>acetyl-CoA</name>
        <dbReference type="ChEBI" id="CHEBI:57288"/>
        <label>2</label>
    </ligand>
</feature>
<dbReference type="EC" id="2.3.1.189" evidence="4"/>
<evidence type="ECO:0000256" key="3">
    <source>
        <dbReference type="ARBA" id="ARBA00023315"/>
    </source>
</evidence>
<dbReference type="GO" id="GO:0035447">
    <property type="term" value="F:mycothiol synthase activity"/>
    <property type="evidence" value="ECO:0007669"/>
    <property type="project" value="UniProtKB-UniRule"/>
</dbReference>
<dbReference type="InterPro" id="IPR050276">
    <property type="entry name" value="MshD_Acetyltransferase"/>
</dbReference>
<dbReference type="OrthoDB" id="3208058at2"/>
<dbReference type="InterPro" id="IPR017813">
    <property type="entry name" value="Mycothiol_AcTrfase"/>
</dbReference>
<feature type="domain" description="N-acetyltransferase" evidence="5">
    <location>
        <begin position="155"/>
        <end position="313"/>
    </location>
</feature>
<feature type="binding site" evidence="4">
    <location>
        <position position="182"/>
    </location>
    <ligand>
        <name>1D-myo-inositol 2-(L-cysteinylamino)-2-deoxy-alpha-D-glucopyranoside</name>
        <dbReference type="ChEBI" id="CHEBI:58887"/>
    </ligand>
</feature>
<dbReference type="GO" id="GO:0010125">
    <property type="term" value="P:mycothiol biosynthetic process"/>
    <property type="evidence" value="ECO:0007669"/>
    <property type="project" value="UniProtKB-UniRule"/>
</dbReference>
<evidence type="ECO:0000313" key="7">
    <source>
        <dbReference type="Proteomes" id="UP000093629"/>
    </source>
</evidence>
<feature type="binding site" evidence="4">
    <location>
        <position position="280"/>
    </location>
    <ligand>
        <name>1D-myo-inositol 2-(L-cysteinylamino)-2-deoxy-alpha-D-glucopyranoside</name>
        <dbReference type="ChEBI" id="CHEBI:58887"/>
    </ligand>
</feature>
<keyword evidence="2 4" id="KW-0677">Repeat</keyword>
<evidence type="ECO:0000256" key="2">
    <source>
        <dbReference type="ARBA" id="ARBA00022737"/>
    </source>
</evidence>
<dbReference type="RefSeq" id="WP_065160053.1">
    <property type="nucleotide sequence ID" value="NZ_LZLQ01000120.1"/>
</dbReference>
<name>A0A1A3MVP8_MYCAS</name>
<dbReference type="GO" id="GO:0008999">
    <property type="term" value="F:protein-N-terminal-alanine acetyltransferase activity"/>
    <property type="evidence" value="ECO:0007669"/>
    <property type="project" value="TreeGrafter"/>
</dbReference>
<keyword evidence="1 4" id="KW-0808">Transferase</keyword>
<feature type="domain" description="N-acetyltransferase" evidence="5">
    <location>
        <begin position="4"/>
        <end position="141"/>
    </location>
</feature>
<dbReference type="InterPro" id="IPR000182">
    <property type="entry name" value="GNAT_dom"/>
</dbReference>
<keyword evidence="7" id="KW-1185">Reference proteome</keyword>
<feature type="binding site" evidence="4">
    <location>
        <begin position="285"/>
        <end position="290"/>
    </location>
    <ligand>
        <name>acetyl-CoA</name>
        <dbReference type="ChEBI" id="CHEBI:57288"/>
        <label>2</label>
    </ligand>
</feature>
<accession>A0A1A3MVP8</accession>
<comment type="function">
    <text evidence="4">Catalyzes the transfer of acetyl from acetyl-CoA to desacetylmycothiol (Cys-GlcN-Ins) to form mycothiol.</text>
</comment>
<feature type="binding site" evidence="4">
    <location>
        <position position="238"/>
    </location>
    <ligand>
        <name>1D-myo-inositol 2-(L-cysteinylamino)-2-deoxy-alpha-D-glucopyranoside</name>
        <dbReference type="ChEBI" id="CHEBI:58887"/>
    </ligand>
</feature>
<sequence>MNRPDWRSALTAEEQQNIRELISAATEFDNVAPVGEQVLRELSHDRTEHLLVLDGSAGNSVTGYLNLTPPRDGAAGMAELVVHPQARRRGIGAVLAQAAMTKTDGRNQFWAHGTLEAAKATAAALGLVPVRELLQMRRPLRDITEPVTPDRLRNVHVRTYRGPADDAELLRVNNAAFSYHPEQGGWTEADIAERRDEPWFDPEGLFLAFSNSETGAESERLMGFHWTKVHSDPAGLGEVYVLGVDPAAQGSGLGQLLTSIGLSSLARRLADRPNPTALLYVESDNAAAVRTYEKTGFDVYSVDTAYAAGSSEN</sequence>
<dbReference type="Proteomes" id="UP000093629">
    <property type="component" value="Unassembled WGS sequence"/>
</dbReference>
<evidence type="ECO:0000313" key="6">
    <source>
        <dbReference type="EMBL" id="OBK13145.1"/>
    </source>
</evidence>
<comment type="caution">
    <text evidence="6">The sequence shown here is derived from an EMBL/GenBank/DDBJ whole genome shotgun (WGS) entry which is preliminary data.</text>
</comment>
<dbReference type="HAMAP" id="MF_01698">
    <property type="entry name" value="MshD"/>
    <property type="match status" value="1"/>
</dbReference>
<dbReference type="PANTHER" id="PTHR43617:SF31">
    <property type="entry name" value="MYCOTHIOL ACETYLTRANSFERASE"/>
    <property type="match status" value="1"/>
</dbReference>
<dbReference type="AlphaFoldDB" id="A0A1A3MVP8"/>
<evidence type="ECO:0000256" key="1">
    <source>
        <dbReference type="ARBA" id="ARBA00022679"/>
    </source>
</evidence>
<comment type="catalytic activity">
    <reaction evidence="4">
        <text>1D-myo-inositol 2-(L-cysteinylamino)-2-deoxy-alpha-D-glucopyranoside + acetyl-CoA = mycothiol + CoA + H(+)</text>
        <dbReference type="Rhea" id="RHEA:26172"/>
        <dbReference type="ChEBI" id="CHEBI:15378"/>
        <dbReference type="ChEBI" id="CHEBI:16768"/>
        <dbReference type="ChEBI" id="CHEBI:57287"/>
        <dbReference type="ChEBI" id="CHEBI:57288"/>
        <dbReference type="ChEBI" id="CHEBI:58887"/>
        <dbReference type="EC" id="2.3.1.189"/>
    </reaction>
</comment>
<feature type="binding site" evidence="4">
    <location>
        <begin position="80"/>
        <end position="82"/>
    </location>
    <ligand>
        <name>acetyl-CoA</name>
        <dbReference type="ChEBI" id="CHEBI:57288"/>
        <label>1</label>
    </ligand>
</feature>
<dbReference type="SUPFAM" id="SSF55729">
    <property type="entry name" value="Acyl-CoA N-acyltransferases (Nat)"/>
    <property type="match status" value="1"/>
</dbReference>
<dbReference type="Gene3D" id="3.40.630.30">
    <property type="match status" value="1"/>
</dbReference>
<organism evidence="6 7">
    <name type="scientific">Mycobacterium asiaticum</name>
    <dbReference type="NCBI Taxonomy" id="1790"/>
    <lineage>
        <taxon>Bacteria</taxon>
        <taxon>Bacillati</taxon>
        <taxon>Actinomycetota</taxon>
        <taxon>Actinomycetes</taxon>
        <taxon>Mycobacteriales</taxon>
        <taxon>Mycobacteriaceae</taxon>
        <taxon>Mycobacterium</taxon>
    </lineage>
</organism>
<dbReference type="InterPro" id="IPR016181">
    <property type="entry name" value="Acyl_CoA_acyltransferase"/>
</dbReference>
<gene>
    <name evidence="4" type="primary">mshD</name>
    <name evidence="6" type="ORF">A5636_09970</name>
</gene>
<keyword evidence="3 4" id="KW-0012">Acyltransferase</keyword>
<feature type="binding site" evidence="4">
    <location>
        <position position="228"/>
    </location>
    <ligand>
        <name>1D-myo-inositol 2-(L-cysteinylamino)-2-deoxy-alpha-D-glucopyranoside</name>
        <dbReference type="ChEBI" id="CHEBI:58887"/>
    </ligand>
</feature>
<dbReference type="PROSITE" id="PS51186">
    <property type="entry name" value="GNAT"/>
    <property type="match status" value="2"/>
</dbReference>
<dbReference type="NCBIfam" id="TIGR03448">
    <property type="entry name" value="mycothiol_MshD"/>
    <property type="match status" value="1"/>
</dbReference>
<evidence type="ECO:0000259" key="5">
    <source>
        <dbReference type="PROSITE" id="PS51186"/>
    </source>
</evidence>
<comment type="similarity">
    <text evidence="4">Belongs to the acetyltransferase family. MshD subfamily.</text>
</comment>
<comment type="caution">
    <text evidence="4">Lacks conserved residue(s) required for the propagation of feature annotation.</text>
</comment>
<proteinExistence type="inferred from homology"/>
<dbReference type="PANTHER" id="PTHR43617">
    <property type="entry name" value="L-AMINO ACID N-ACETYLTRANSFERASE"/>
    <property type="match status" value="1"/>
</dbReference>
<evidence type="ECO:0000256" key="4">
    <source>
        <dbReference type="HAMAP-Rule" id="MF_01698"/>
    </source>
</evidence>
<feature type="binding site" evidence="4">
    <location>
        <position position="36"/>
    </location>
    <ligand>
        <name>1D-myo-inositol 2-(L-cysteinylamino)-2-deoxy-alpha-D-glucopyranoside</name>
        <dbReference type="ChEBI" id="CHEBI:58887"/>
    </ligand>
</feature>
<protein>
    <recommendedName>
        <fullName evidence="4">Mycothiol acetyltransferase</fullName>
        <shortName evidence="4">MSH acetyltransferase</shortName>
        <ecNumber evidence="4">2.3.1.189</ecNumber>
    </recommendedName>
    <alternativeName>
        <fullName evidence="4">Mycothiol synthase</fullName>
    </alternativeName>
</protein>